<dbReference type="FunFam" id="3.40.50.720:FF:000019">
    <property type="entry name" value="Glycerol-3-phosphate dehydrogenase [NAD(P)+]"/>
    <property type="match status" value="1"/>
</dbReference>
<dbReference type="HAMAP" id="MF_00394">
    <property type="entry name" value="NAD_Glyc3P_dehydrog"/>
    <property type="match status" value="1"/>
</dbReference>
<comment type="similarity">
    <text evidence="1">Belongs to the NAD-dependent glycerol-3-phosphate dehydrogenase family.</text>
</comment>
<evidence type="ECO:0000259" key="5">
    <source>
        <dbReference type="Pfam" id="PF07479"/>
    </source>
</evidence>
<dbReference type="Pfam" id="PF07479">
    <property type="entry name" value="NAD_Gly3P_dh_C"/>
    <property type="match status" value="1"/>
</dbReference>
<dbReference type="InterPro" id="IPR006109">
    <property type="entry name" value="G3P_DH_NAD-dep_C"/>
</dbReference>
<dbReference type="InterPro" id="IPR013328">
    <property type="entry name" value="6PGD_dom2"/>
</dbReference>
<dbReference type="GO" id="GO:0005975">
    <property type="term" value="P:carbohydrate metabolic process"/>
    <property type="evidence" value="ECO:0007669"/>
    <property type="project" value="InterPro"/>
</dbReference>
<evidence type="ECO:0000256" key="1">
    <source>
        <dbReference type="ARBA" id="ARBA00011009"/>
    </source>
</evidence>
<feature type="domain" description="Glycerol-3-phosphate dehydrogenase NAD-dependent C-terminal" evidence="5">
    <location>
        <begin position="178"/>
        <end position="318"/>
    </location>
</feature>
<sequence length="335" mass="35118">MRVGVIGAGSWGTAVAGLAAASTETVLWARRADLAETITKTHENPDYLPGHQLPRKLSATSNLDEVATADVVIVGVPSHGYRAVLERCAASIGASTPVISLSKGIEQGTLMRMTEVTGDVLPSHDPGLIGVLTGPNLAREIAAGQPAATVIAMPDLANAEPLQRLLMSSSLRVYTNRDVVGCESAGALKNVMAIAAGMARGLEFGHNTMATLITRALAELTRLGVAMGGEPLTFSGLAGMGDLIATCMSSQSRNNQVGVGLGQGRKLEDIIRDMNMVAEGVKSTRGVLELADRYDIEMPIATQVGRVLYEGASPTEVLKVLMGRDAKRELHGIRD</sequence>
<accession>A0A3B0SG59</accession>
<evidence type="ECO:0000259" key="4">
    <source>
        <dbReference type="Pfam" id="PF01210"/>
    </source>
</evidence>
<evidence type="ECO:0000313" key="6">
    <source>
        <dbReference type="EMBL" id="VAW04288.1"/>
    </source>
</evidence>
<keyword evidence="2 6" id="KW-0560">Oxidoreductase</keyword>
<dbReference type="GO" id="GO:0046168">
    <property type="term" value="P:glycerol-3-phosphate catabolic process"/>
    <property type="evidence" value="ECO:0007669"/>
    <property type="project" value="InterPro"/>
</dbReference>
<feature type="domain" description="Glycerol-3-phosphate dehydrogenase NAD-dependent N-terminal" evidence="4">
    <location>
        <begin position="3"/>
        <end position="157"/>
    </location>
</feature>
<dbReference type="GO" id="GO:0051287">
    <property type="term" value="F:NAD binding"/>
    <property type="evidence" value="ECO:0007669"/>
    <property type="project" value="InterPro"/>
</dbReference>
<protein>
    <submittedName>
        <fullName evidence="6">Glycerol-3-phosphate dehydrogenase [NAD(P)+]</fullName>
        <ecNumber evidence="6">1.1.1.94</ecNumber>
    </submittedName>
</protein>
<name>A0A3B0SG59_9ZZZZ</name>
<evidence type="ECO:0000256" key="3">
    <source>
        <dbReference type="ARBA" id="ARBA00023027"/>
    </source>
</evidence>
<dbReference type="PRINTS" id="PR00077">
    <property type="entry name" value="GPDHDRGNASE"/>
</dbReference>
<evidence type="ECO:0000256" key="2">
    <source>
        <dbReference type="ARBA" id="ARBA00023002"/>
    </source>
</evidence>
<dbReference type="PROSITE" id="PS00957">
    <property type="entry name" value="NAD_G3PDH"/>
    <property type="match status" value="1"/>
</dbReference>
<gene>
    <name evidence="6" type="ORF">MNBD_ACTINO02-2017</name>
</gene>
<dbReference type="NCBIfam" id="NF000940">
    <property type="entry name" value="PRK00094.1-2"/>
    <property type="match status" value="1"/>
</dbReference>
<dbReference type="Gene3D" id="3.40.50.720">
    <property type="entry name" value="NAD(P)-binding Rossmann-like Domain"/>
    <property type="match status" value="1"/>
</dbReference>
<dbReference type="InterPro" id="IPR008927">
    <property type="entry name" value="6-PGluconate_DH-like_C_sf"/>
</dbReference>
<dbReference type="GO" id="GO:0005829">
    <property type="term" value="C:cytosol"/>
    <property type="evidence" value="ECO:0007669"/>
    <property type="project" value="TreeGrafter"/>
</dbReference>
<dbReference type="InterPro" id="IPR036291">
    <property type="entry name" value="NAD(P)-bd_dom_sf"/>
</dbReference>
<dbReference type="SUPFAM" id="SSF48179">
    <property type="entry name" value="6-phosphogluconate dehydrogenase C-terminal domain-like"/>
    <property type="match status" value="1"/>
</dbReference>
<dbReference type="EC" id="1.1.1.94" evidence="6"/>
<dbReference type="PIRSF" id="PIRSF000114">
    <property type="entry name" value="Glycerol-3-P_dh"/>
    <property type="match status" value="1"/>
</dbReference>
<reference evidence="6" key="1">
    <citation type="submission" date="2018-06" db="EMBL/GenBank/DDBJ databases">
        <authorList>
            <person name="Zhirakovskaya E."/>
        </authorList>
    </citation>
    <scope>NUCLEOTIDE SEQUENCE</scope>
</reference>
<dbReference type="FunFam" id="1.10.1040.10:FF:000001">
    <property type="entry name" value="Glycerol-3-phosphate dehydrogenase [NAD(P)+]"/>
    <property type="match status" value="1"/>
</dbReference>
<dbReference type="AlphaFoldDB" id="A0A3B0SG59"/>
<dbReference type="InterPro" id="IPR011128">
    <property type="entry name" value="G3P_DH_NAD-dep_N"/>
</dbReference>
<dbReference type="EMBL" id="UOEK01000283">
    <property type="protein sequence ID" value="VAW04288.1"/>
    <property type="molecule type" value="Genomic_DNA"/>
</dbReference>
<proteinExistence type="inferred from homology"/>
<organism evidence="6">
    <name type="scientific">hydrothermal vent metagenome</name>
    <dbReference type="NCBI Taxonomy" id="652676"/>
    <lineage>
        <taxon>unclassified sequences</taxon>
        <taxon>metagenomes</taxon>
        <taxon>ecological metagenomes</taxon>
    </lineage>
</organism>
<dbReference type="PANTHER" id="PTHR11728:SF1">
    <property type="entry name" value="GLYCEROL-3-PHOSPHATE DEHYDROGENASE [NAD(+)] 2, CHLOROPLASTIC"/>
    <property type="match status" value="1"/>
</dbReference>
<dbReference type="PANTHER" id="PTHR11728">
    <property type="entry name" value="GLYCEROL-3-PHOSPHATE DEHYDROGENASE"/>
    <property type="match status" value="1"/>
</dbReference>
<dbReference type="NCBIfam" id="NF000942">
    <property type="entry name" value="PRK00094.1-4"/>
    <property type="match status" value="1"/>
</dbReference>
<dbReference type="SUPFAM" id="SSF51735">
    <property type="entry name" value="NAD(P)-binding Rossmann-fold domains"/>
    <property type="match status" value="1"/>
</dbReference>
<keyword evidence="3" id="KW-0520">NAD</keyword>
<dbReference type="InterPro" id="IPR006168">
    <property type="entry name" value="G3P_DH_NAD-dep"/>
</dbReference>
<dbReference type="Gene3D" id="1.10.1040.10">
    <property type="entry name" value="N-(1-d-carboxylethyl)-l-norvaline Dehydrogenase, domain 2"/>
    <property type="match status" value="1"/>
</dbReference>
<dbReference type="Pfam" id="PF01210">
    <property type="entry name" value="NAD_Gly3P_dh_N"/>
    <property type="match status" value="1"/>
</dbReference>
<dbReference type="GO" id="GO:0047952">
    <property type="term" value="F:glycerol-3-phosphate dehydrogenase [NAD(P)+] activity"/>
    <property type="evidence" value="ECO:0007669"/>
    <property type="project" value="UniProtKB-EC"/>
</dbReference>